<name>A0A835YK07_9STRA</name>
<protein>
    <recommendedName>
        <fullName evidence="3">NAD(P)-binding domain-containing protein</fullName>
    </recommendedName>
</protein>
<organism evidence="4 5">
    <name type="scientific">Tribonema minus</name>
    <dbReference type="NCBI Taxonomy" id="303371"/>
    <lineage>
        <taxon>Eukaryota</taxon>
        <taxon>Sar</taxon>
        <taxon>Stramenopiles</taxon>
        <taxon>Ochrophyta</taxon>
        <taxon>PX clade</taxon>
        <taxon>Xanthophyceae</taxon>
        <taxon>Tribonematales</taxon>
        <taxon>Tribonemataceae</taxon>
        <taxon>Tribonema</taxon>
    </lineage>
</organism>
<dbReference type="EMBL" id="JAFCMP010000552">
    <property type="protein sequence ID" value="KAG5175252.1"/>
    <property type="molecule type" value="Genomic_DNA"/>
</dbReference>
<feature type="chain" id="PRO_5032870957" description="NAD(P)-binding domain-containing protein" evidence="2">
    <location>
        <begin position="26"/>
        <end position="746"/>
    </location>
</feature>
<evidence type="ECO:0000313" key="5">
    <source>
        <dbReference type="Proteomes" id="UP000664859"/>
    </source>
</evidence>
<feature type="signal peptide" evidence="2">
    <location>
        <begin position="1"/>
        <end position="25"/>
    </location>
</feature>
<feature type="region of interest" description="Disordered" evidence="1">
    <location>
        <begin position="616"/>
        <end position="640"/>
    </location>
</feature>
<dbReference type="Pfam" id="PF13460">
    <property type="entry name" value="NAD_binding_10"/>
    <property type="match status" value="1"/>
</dbReference>
<evidence type="ECO:0000256" key="2">
    <source>
        <dbReference type="SAM" id="SignalP"/>
    </source>
</evidence>
<keyword evidence="2" id="KW-0732">Signal</keyword>
<dbReference type="AlphaFoldDB" id="A0A835YK07"/>
<dbReference type="PANTHER" id="PTHR15020">
    <property type="entry name" value="FLAVIN REDUCTASE-RELATED"/>
    <property type="match status" value="1"/>
</dbReference>
<feature type="domain" description="NAD(P)-binding" evidence="3">
    <location>
        <begin position="395"/>
        <end position="508"/>
    </location>
</feature>
<evidence type="ECO:0000256" key="1">
    <source>
        <dbReference type="SAM" id="MobiDB-lite"/>
    </source>
</evidence>
<comment type="caution">
    <text evidence="4">The sequence shown here is derived from an EMBL/GenBank/DDBJ whole genome shotgun (WGS) entry which is preliminary data.</text>
</comment>
<dbReference type="PANTHER" id="PTHR15020:SF50">
    <property type="entry name" value="UPF0659 PROTEIN YMR090W"/>
    <property type="match status" value="1"/>
</dbReference>
<proteinExistence type="predicted"/>
<gene>
    <name evidence="4" type="ORF">JKP88DRAFT_339122</name>
</gene>
<accession>A0A835YK07</accession>
<evidence type="ECO:0000313" key="4">
    <source>
        <dbReference type="EMBL" id="KAG5175252.1"/>
    </source>
</evidence>
<dbReference type="OrthoDB" id="419598at2759"/>
<keyword evidence="5" id="KW-1185">Reference proteome</keyword>
<dbReference type="InterPro" id="IPR016040">
    <property type="entry name" value="NAD(P)-bd_dom"/>
</dbReference>
<reference evidence="4" key="1">
    <citation type="submission" date="2021-02" db="EMBL/GenBank/DDBJ databases">
        <title>First Annotated Genome of the Yellow-green Alga Tribonema minus.</title>
        <authorList>
            <person name="Mahan K.M."/>
        </authorList>
    </citation>
    <scope>NUCLEOTIDE SEQUENCE</scope>
    <source>
        <strain evidence="4">UTEX B ZZ1240</strain>
    </source>
</reference>
<sequence length="746" mass="77855">MARHVRLPALLALLHLAQLVPLYSSLRLGSFAGTPVLATCRSGTSAACSYVVMSSDDGHQSYSPEEWEARRKLAGALGGGGLDKSLGPIGSPLDPKSRSWEQEVEDLSNAELARKLAAAKANTKGVERKAIQKIVSNYFEEGAEEFLKSAERIVSDGFRGWEDSAAARSAATQTELLSDIDRKIGALMAQRRDVTAPLDGSAQDGGTPGQRIAADLEALLAGPPAVSTEEEVSEPQASPYGGAEAFVPDTMLDQGPVTSLQKGTVLKEQVVRTRADSGRVIVVGADGPLGEAVLSRLLRSQQAAGAPEGSAAVAAAAFAPLEEAPLGEAVLSRLLRSQQASGFSLEEVRKGLRADDTGALLKSAGTIIIAPDKDAGGNGGAGEWALGGLFGSDKAAVLSDDHVEALLKRCEGGALKHVVCLSAIGANRAGQFPFSVQNVGGKLDAARAVEQAVMRRSKRDGFDYTILRVGRLCAEPAGKPGVELEPGDALQGDTSRPIAEEALIQALTQSPARNATASIVSAAAAAPPTQALWTDLFLKMQGPEQLLRVPLADVMPKDRVDVTAAAIFMREWAQLWTRAGSGLTTPVTVATSPRAPNGSERVEILFRPTANAFVSSKEERAAERARDKGEGGGGGGGARRGAHEGGVIFLVEALPYPRIRVVRAPLSDGAALKEMSESAIVSRFQRDAAAAARSQFGAALCGVRSSPVAAPLAVVARRRCARALGKDAPACGWQDCREDSSALAVW</sequence>
<dbReference type="Gene3D" id="3.40.50.720">
    <property type="entry name" value="NAD(P)-binding Rossmann-like Domain"/>
    <property type="match status" value="1"/>
</dbReference>
<evidence type="ECO:0000259" key="3">
    <source>
        <dbReference type="Pfam" id="PF13460"/>
    </source>
</evidence>
<feature type="compositionally biased region" description="Basic and acidic residues" evidence="1">
    <location>
        <begin position="616"/>
        <end position="630"/>
    </location>
</feature>
<dbReference type="Proteomes" id="UP000664859">
    <property type="component" value="Unassembled WGS sequence"/>
</dbReference>